<dbReference type="GO" id="GO:0080008">
    <property type="term" value="C:Cul4-RING E3 ubiquitin ligase complex"/>
    <property type="evidence" value="ECO:0007669"/>
    <property type="project" value="TreeGrafter"/>
</dbReference>
<proteinExistence type="predicted"/>
<feature type="region of interest" description="Disordered" evidence="4">
    <location>
        <begin position="461"/>
        <end position="491"/>
    </location>
</feature>
<dbReference type="GO" id="GO:0045717">
    <property type="term" value="P:negative regulation of fatty acid biosynthetic process"/>
    <property type="evidence" value="ECO:0007669"/>
    <property type="project" value="TreeGrafter"/>
</dbReference>
<dbReference type="PANTHER" id="PTHR15574:SF43">
    <property type="entry name" value="DDB1- AND CUL4-ASSOCIATED FACTOR 5"/>
    <property type="match status" value="1"/>
</dbReference>
<dbReference type="InterPro" id="IPR045151">
    <property type="entry name" value="DCAF8"/>
</dbReference>
<evidence type="ECO:0000313" key="6">
    <source>
        <dbReference type="Proteomes" id="UP000835052"/>
    </source>
</evidence>
<keyword evidence="2" id="KW-0677">Repeat</keyword>
<feature type="region of interest" description="Disordered" evidence="4">
    <location>
        <begin position="505"/>
        <end position="540"/>
    </location>
</feature>
<dbReference type="SUPFAM" id="SSF50978">
    <property type="entry name" value="WD40 repeat-like"/>
    <property type="match status" value="1"/>
</dbReference>
<feature type="region of interest" description="Disordered" evidence="4">
    <location>
        <begin position="373"/>
        <end position="407"/>
    </location>
</feature>
<dbReference type="PANTHER" id="PTHR15574">
    <property type="entry name" value="WD REPEAT DOMAIN-CONTAINING FAMILY"/>
    <property type="match status" value="1"/>
</dbReference>
<dbReference type="InterPro" id="IPR001680">
    <property type="entry name" value="WD40_rpt"/>
</dbReference>
<dbReference type="InterPro" id="IPR036322">
    <property type="entry name" value="WD40_repeat_dom_sf"/>
</dbReference>
<organism evidence="5 6">
    <name type="scientific">Caenorhabditis auriculariae</name>
    <dbReference type="NCBI Taxonomy" id="2777116"/>
    <lineage>
        <taxon>Eukaryota</taxon>
        <taxon>Metazoa</taxon>
        <taxon>Ecdysozoa</taxon>
        <taxon>Nematoda</taxon>
        <taxon>Chromadorea</taxon>
        <taxon>Rhabditida</taxon>
        <taxon>Rhabditina</taxon>
        <taxon>Rhabditomorpha</taxon>
        <taxon>Rhabditoidea</taxon>
        <taxon>Rhabditidae</taxon>
        <taxon>Peloderinae</taxon>
        <taxon>Caenorhabditis</taxon>
    </lineage>
</organism>
<reference evidence="5" key="1">
    <citation type="submission" date="2020-10" db="EMBL/GenBank/DDBJ databases">
        <authorList>
            <person name="Kikuchi T."/>
        </authorList>
    </citation>
    <scope>NUCLEOTIDE SEQUENCE</scope>
    <source>
        <strain evidence="5">NKZ352</strain>
    </source>
</reference>
<keyword evidence="1 3" id="KW-0853">WD repeat</keyword>
<dbReference type="GO" id="GO:0005737">
    <property type="term" value="C:cytoplasm"/>
    <property type="evidence" value="ECO:0007669"/>
    <property type="project" value="TreeGrafter"/>
</dbReference>
<feature type="compositionally biased region" description="Basic and acidic residues" evidence="4">
    <location>
        <begin position="373"/>
        <end position="388"/>
    </location>
</feature>
<gene>
    <name evidence="5" type="ORF">CAUJ_LOCUS2568</name>
</gene>
<dbReference type="PROSITE" id="PS50082">
    <property type="entry name" value="WD_REPEATS_2"/>
    <property type="match status" value="2"/>
</dbReference>
<keyword evidence="6" id="KW-1185">Reference proteome</keyword>
<feature type="compositionally biased region" description="Acidic residues" evidence="4">
    <location>
        <begin position="520"/>
        <end position="529"/>
    </location>
</feature>
<dbReference type="Pfam" id="PF00400">
    <property type="entry name" value="WD40"/>
    <property type="match status" value="2"/>
</dbReference>
<evidence type="ECO:0000256" key="1">
    <source>
        <dbReference type="ARBA" id="ARBA00022574"/>
    </source>
</evidence>
<evidence type="ECO:0000256" key="3">
    <source>
        <dbReference type="PROSITE-ProRule" id="PRU00221"/>
    </source>
</evidence>
<comment type="caution">
    <text evidence="5">The sequence shown here is derived from an EMBL/GenBank/DDBJ whole genome shotgun (WGS) entry which is preliminary data.</text>
</comment>
<dbReference type="AlphaFoldDB" id="A0A8S1GTS1"/>
<dbReference type="OrthoDB" id="4869960at2759"/>
<dbReference type="Proteomes" id="UP000835052">
    <property type="component" value="Unassembled WGS sequence"/>
</dbReference>
<evidence type="ECO:0000313" key="5">
    <source>
        <dbReference type="EMBL" id="CAD6186649.1"/>
    </source>
</evidence>
<feature type="compositionally biased region" description="Acidic residues" evidence="4">
    <location>
        <begin position="461"/>
        <end position="482"/>
    </location>
</feature>
<feature type="repeat" description="WD" evidence="3">
    <location>
        <begin position="326"/>
        <end position="358"/>
    </location>
</feature>
<evidence type="ECO:0000256" key="2">
    <source>
        <dbReference type="ARBA" id="ARBA00022737"/>
    </source>
</evidence>
<dbReference type="Gene3D" id="2.130.10.10">
    <property type="entry name" value="YVTN repeat-like/Quinoprotein amine dehydrogenase"/>
    <property type="match status" value="2"/>
</dbReference>
<dbReference type="EMBL" id="CAJGYM010000005">
    <property type="protein sequence ID" value="CAD6186649.1"/>
    <property type="molecule type" value="Genomic_DNA"/>
</dbReference>
<sequence length="540" mass="60925">MRKNIRNCVRFQEERELISKATSSEWKSDSYINGVLHQKDIREHTGCVNSVELNKSEDFLASGGDDQRVIIWKMTDLLGAKKPKPLSIMSAKHRSNIFAHAFSLDDKTLYSGGNDGAVLKHDIETGKLCHKYLDYYAVYNIDANPIDLHSFGAACAIDVILLDSRAPETTNVSHDPSTSFYAASFNPTHAPLLLVAASVKGVLVYDLRNTTKPLIDSKKLSSAGDETTKSNVVFARWNSTGSGFAVLQSGSYPYYYDLVNNTVVNFCDKLYNNEQTLKSIDFINDDTIATGSDSFKIFIWKIPNVENDEREKNVKSRSVESATRILYGHRSVVNHIRYSSINETLISSGVEKMIKCWSKYSIPGSYEKPYTREPELRRRARISRREEEPREGDDDGTATFDDVFGGSHETSEDVNMLRYFDSLVLRSGEISLRENLTDYINDEEEEEEDDDYFDNEFDVDEVDEDEDDLEENEADDEFEDSDGETRGSDILDGALDEDIADLISALPGGSAENERNLPNDEYESGDDDCVQPIRSWPPEN</sequence>
<dbReference type="SMART" id="SM00320">
    <property type="entry name" value="WD40"/>
    <property type="match status" value="5"/>
</dbReference>
<dbReference type="PROSITE" id="PS50294">
    <property type="entry name" value="WD_REPEATS_REGION"/>
    <property type="match status" value="1"/>
</dbReference>
<feature type="repeat" description="WD" evidence="3">
    <location>
        <begin position="41"/>
        <end position="74"/>
    </location>
</feature>
<protein>
    <submittedName>
        <fullName evidence="5">Uncharacterized protein</fullName>
    </submittedName>
</protein>
<dbReference type="InterPro" id="IPR015943">
    <property type="entry name" value="WD40/YVTN_repeat-like_dom_sf"/>
</dbReference>
<name>A0A8S1GTS1_9PELO</name>
<accession>A0A8S1GTS1</accession>
<evidence type="ECO:0000256" key="4">
    <source>
        <dbReference type="SAM" id="MobiDB-lite"/>
    </source>
</evidence>